<dbReference type="AlphaFoldDB" id="A0A9Q1E1L2"/>
<reference evidence="2" key="1">
    <citation type="journal article" date="2023" name="Science">
        <title>Genome structures resolve the early diversification of teleost fishes.</title>
        <authorList>
            <person name="Parey E."/>
            <person name="Louis A."/>
            <person name="Montfort J."/>
            <person name="Bouchez O."/>
            <person name="Roques C."/>
            <person name="Iampietro C."/>
            <person name="Lluch J."/>
            <person name="Castinel A."/>
            <person name="Donnadieu C."/>
            <person name="Desvignes T."/>
            <person name="Floi Bucao C."/>
            <person name="Jouanno E."/>
            <person name="Wen M."/>
            <person name="Mejri S."/>
            <person name="Dirks R."/>
            <person name="Jansen H."/>
            <person name="Henkel C."/>
            <person name="Chen W.J."/>
            <person name="Zahm M."/>
            <person name="Cabau C."/>
            <person name="Klopp C."/>
            <person name="Thompson A.W."/>
            <person name="Robinson-Rechavi M."/>
            <person name="Braasch I."/>
            <person name="Lecointre G."/>
            <person name="Bobe J."/>
            <person name="Postlethwait J.H."/>
            <person name="Berthelot C."/>
            <person name="Roest Crollius H."/>
            <person name="Guiguen Y."/>
        </authorList>
    </citation>
    <scope>NUCLEOTIDE SEQUENCE</scope>
    <source>
        <strain evidence="2">Concon-B</strain>
    </source>
</reference>
<protein>
    <submittedName>
        <fullName evidence="2">Uncharacterized protein</fullName>
    </submittedName>
</protein>
<accession>A0A9Q1E1L2</accession>
<name>A0A9Q1E1L2_CONCO</name>
<comment type="caution">
    <text evidence="2">The sequence shown here is derived from an EMBL/GenBank/DDBJ whole genome shotgun (WGS) entry which is preliminary data.</text>
</comment>
<feature type="compositionally biased region" description="Basic residues" evidence="1">
    <location>
        <begin position="103"/>
        <end position="113"/>
    </location>
</feature>
<dbReference type="Proteomes" id="UP001152803">
    <property type="component" value="Unassembled WGS sequence"/>
</dbReference>
<sequence length="135" mass="14864">MDNCECKMQEDGTWKCQLSQAVAERARPPTCDPQWIIDGVVECLNTTCVQPAASDFCKRSVKYHADCPKISCTDDLVCSCIDSAAAGNDYQKVLIPHTCSHTRSPHPHPHPHPHPAFPQMEKETSSFSSGGVLPR</sequence>
<feature type="region of interest" description="Disordered" evidence="1">
    <location>
        <begin position="100"/>
        <end position="135"/>
    </location>
</feature>
<dbReference type="EMBL" id="JAFJMO010000001">
    <property type="protein sequence ID" value="KAJ8287943.1"/>
    <property type="molecule type" value="Genomic_DNA"/>
</dbReference>
<evidence type="ECO:0000313" key="2">
    <source>
        <dbReference type="EMBL" id="KAJ8287943.1"/>
    </source>
</evidence>
<gene>
    <name evidence="2" type="ORF">COCON_G00006020</name>
</gene>
<evidence type="ECO:0000256" key="1">
    <source>
        <dbReference type="SAM" id="MobiDB-lite"/>
    </source>
</evidence>
<organism evidence="2 3">
    <name type="scientific">Conger conger</name>
    <name type="common">Conger eel</name>
    <name type="synonym">Muraena conger</name>
    <dbReference type="NCBI Taxonomy" id="82655"/>
    <lineage>
        <taxon>Eukaryota</taxon>
        <taxon>Metazoa</taxon>
        <taxon>Chordata</taxon>
        <taxon>Craniata</taxon>
        <taxon>Vertebrata</taxon>
        <taxon>Euteleostomi</taxon>
        <taxon>Actinopterygii</taxon>
        <taxon>Neopterygii</taxon>
        <taxon>Teleostei</taxon>
        <taxon>Anguilliformes</taxon>
        <taxon>Congridae</taxon>
        <taxon>Conger</taxon>
    </lineage>
</organism>
<proteinExistence type="predicted"/>
<evidence type="ECO:0000313" key="3">
    <source>
        <dbReference type="Proteomes" id="UP001152803"/>
    </source>
</evidence>
<keyword evidence="3" id="KW-1185">Reference proteome</keyword>